<dbReference type="InterPro" id="IPR008930">
    <property type="entry name" value="Terpenoid_cyclase/PrenylTrfase"/>
</dbReference>
<dbReference type="PANTHER" id="PTHR40094">
    <property type="entry name" value="ALPHA-2-MACROGLOBULIN HOMOLOG"/>
    <property type="match status" value="1"/>
</dbReference>
<comment type="similarity">
    <text evidence="1">Belongs to the protease inhibitor I39 (alpha-2-macroglobulin) family. Bacterial alpha-2-macroglobulin subfamily.</text>
</comment>
<dbReference type="HOGENOM" id="CLU_000965_2_1_0"/>
<dbReference type="InterPro" id="IPR051802">
    <property type="entry name" value="YfhM-like"/>
</dbReference>
<dbReference type="PANTHER" id="PTHR40094:SF1">
    <property type="entry name" value="UBIQUITIN DOMAIN-CONTAINING PROTEIN"/>
    <property type="match status" value="1"/>
</dbReference>
<gene>
    <name evidence="4" type="ORF">FNP_1891</name>
</gene>
<dbReference type="Pfam" id="PF11974">
    <property type="entry name" value="bMG3"/>
    <property type="match status" value="1"/>
</dbReference>
<evidence type="ECO:0000313" key="4">
    <source>
        <dbReference type="EMBL" id="EDK89662.1"/>
    </source>
</evidence>
<name>A5TXN7_FUSNP</name>
<dbReference type="InterPro" id="IPR021868">
    <property type="entry name" value="Alpha_2_Macroglob_MG3"/>
</dbReference>
<dbReference type="InterPro" id="IPR041246">
    <property type="entry name" value="Bact_MG10"/>
</dbReference>
<dbReference type="Proteomes" id="UP000001921">
    <property type="component" value="Chromosome"/>
</dbReference>
<dbReference type="Pfam" id="PF07703">
    <property type="entry name" value="A2M_BRD"/>
    <property type="match status" value="1"/>
</dbReference>
<evidence type="ECO:0000256" key="1">
    <source>
        <dbReference type="ARBA" id="ARBA00010556"/>
    </source>
</evidence>
<dbReference type="InterPro" id="IPR049120">
    <property type="entry name" value="A2M_bMG2"/>
</dbReference>
<dbReference type="SUPFAM" id="SSF48239">
    <property type="entry name" value="Terpenoid cyclases/Protein prenyltransferases"/>
    <property type="match status" value="1"/>
</dbReference>
<proteinExistence type="inferred from homology"/>
<dbReference type="Pfam" id="PF21142">
    <property type="entry name" value="A2M_bMG2"/>
    <property type="match status" value="1"/>
</dbReference>
<accession>A5TXN7</accession>
<evidence type="ECO:0000259" key="2">
    <source>
        <dbReference type="SMART" id="SM01359"/>
    </source>
</evidence>
<dbReference type="InterPro" id="IPR002890">
    <property type="entry name" value="MG2"/>
</dbReference>
<dbReference type="Pfam" id="PF01835">
    <property type="entry name" value="MG2"/>
    <property type="match status" value="1"/>
</dbReference>
<dbReference type="eggNOG" id="COG2373">
    <property type="taxonomic scope" value="Bacteria"/>
</dbReference>
<organism evidence="4">
    <name type="scientific">Fusobacterium polymorphum ATCC 10953</name>
    <dbReference type="NCBI Taxonomy" id="393480"/>
    <lineage>
        <taxon>Bacteria</taxon>
        <taxon>Fusobacteriati</taxon>
        <taxon>Fusobacteriota</taxon>
        <taxon>Fusobacteriia</taxon>
        <taxon>Fusobacteriales</taxon>
        <taxon>Fusobacteriaceae</taxon>
        <taxon>Fusobacterium</taxon>
    </lineage>
</organism>
<feature type="domain" description="Alpha-2-macroglobulin bait region" evidence="2">
    <location>
        <begin position="740"/>
        <end position="882"/>
    </location>
</feature>
<sequence length="1624" mass="183651">MYGGESMKKILKLVFILSLLTLALVACKKDKQNQQNDGSQTETSQGYDDYQQVLYVNDAKFNISGDIVVLFSEELDKTQDFKKLVEVEGLDGDITIMPFINKLIIKGDFKKDNPYNIKVSKDIKGISGNSLTDDYIKYNLYLGKKEPSLSFVDSGNVLPSINNKKINFNSVNITKVKLEVVKVYTNNITQYLKLYANEYGVNEWQLKDDLGDVIFTKEYEIDSKEDQVIKNSIDLGNTIDTKGIYYVKISAIGQDSIDYDVAKYGEPNTYGYDNDAIYAKAEKTIILSDIGIVANSNNSKLDLKLLNLNTLNPISGAKLEFITSKNQTLEEGTTNSNGEYKSKTNLDNVFYVLVKYGNEFNVLYLAGNKINYSDFDIGGSLDGSDLKLYTYTDKGYYRPGDEINVSLIARSKEKMNDNQPFEYSFTGPDGSTKINSEVVKESKNGFYTFKIKTDMNDLTGAWTLTIKFGGKEITQKVFIESKIANTIAIDADEDKIYTKADVKDKAIDFKFAFKYLSGANVDKGTIVNFDYSVVEKDTQSKQYKNYVFSNPSNYKYQFRNFAETTLDDASGEVNLKLDMPDALQSKNLYLSTIVNVSDANGRYSTENKVFKIINRENSVGVQKVSQNENEASVKYILLNEKTDSLVAGKKLKYRVYNKEFNWWYDYYNDDEKSFKENIETVLLEEGEITSGSSPELLKVTKLGDGVNFIEIEDEETGHSSGVFVYNYHYGDKKHGTIENLNITSDKEKYNIGDIAKIKYSGAVGSKALITIEKDGKIVKEYWKTLTVKDNEETIVIEKDFFPNAYVSISVFQKYVDKQNDRPLRLYGSVPLMVDDKSRMLTLQVDTKTEVLPGGDLKIKLSNKENKKMYYEVFLVDEGILRMTNYKKPDPYKFFYEKRAKLVQSYDNFSNIIERYSDKVANRLKTGGGDFEEDAIASPMAAEATYKKEDMQLLGDAQRFANLTIFRGVAESDENGNAVVDVKLPNFFGTMRLFVVAVSDESYGSAEKSISVKAPVIVETSAPRVLKVGDKFTVPVTLFPIEKAIGNSEITLTYNGKTYNKKVNVKDGKSEKVLFELEAPTTVGTTKIDIDFKSSKYSYKDTINLNVDTNYPYQYSEKSIVLEPNQEFTLSAAEYKDFINGSVKSKLVLSSYQKLGIEKLIKSLLDYPYICLEQISSKGMAMLYIDNLTTDPIEKNDAKNEINTIIGKLNNNYQLRNGAFAYWPGSQEEGISTVYAIRFLIEAKEKGYYVPETMFEKAKDYLNSIAMRTDVPKVEVLYLLAAIGDPNVSEMNIVFDRYYKDMSVVEKWRLLAAYSKIGEKDFARKEADKLPKKAERKDGSYYADDSAEILKYYTVIYGTADAELYNSVLAIAKSDAWLTTYEKANIVQALAGDGKVSPEKKNLSFKLIVDGKEQNLELKDGEYTFRNLGVKENSKKIVIKNTSSSKLYVNSFYKGKPVKYDEKDESKNITITRKFVDMAGKEIDVKNLKAGTRFKMILTSKLANADSPDISLLQILPSGWEFDNTQTNIQRVDGDMIPVPASDAEEADTEEYGNSSSPNNVNYVDIKDDRVAYFYPLYSGEDKVIEINLIAVTPGTYRLPGTKVESMYNNNYRAYLKGFEVKVKE</sequence>
<dbReference type="SMART" id="SM01360">
    <property type="entry name" value="A2M"/>
    <property type="match status" value="1"/>
</dbReference>
<evidence type="ECO:0000259" key="3">
    <source>
        <dbReference type="SMART" id="SM01360"/>
    </source>
</evidence>
<reference evidence="4" key="1">
    <citation type="submission" date="2006-07" db="EMBL/GenBank/DDBJ databases">
        <authorList>
            <person name="Qin X."/>
            <person name="Weinstock G.M."/>
        </authorList>
    </citation>
    <scope>NUCLEOTIDE SEQUENCE [LARGE SCALE GENOMIC DNA]</scope>
    <source>
        <strain evidence="4">ATCC 10953</strain>
    </source>
</reference>
<feature type="domain" description="Alpha-2-macroglobulin" evidence="3">
    <location>
        <begin position="963"/>
        <end position="1051"/>
    </location>
</feature>
<protein>
    <submittedName>
        <fullName evidence="4">Possible outer membrane protein</fullName>
    </submittedName>
</protein>
<dbReference type="Pfam" id="PF00207">
    <property type="entry name" value="A2M"/>
    <property type="match status" value="1"/>
</dbReference>
<reference evidence="4" key="2">
    <citation type="submission" date="2007-05" db="EMBL/GenBank/DDBJ databases">
        <title>Genome sequence of Fusobacterium nucleatum subspecies polymorphum - a genetically tractable Fusobacterium.</title>
        <authorList>
            <person name="Karpathy S.E."/>
            <person name="Xiang Q."/>
            <person name="Gioia J."/>
            <person name="Jiang H."/>
            <person name="Liu Y."/>
            <person name="Petrosino J.F."/>
            <person name="Yerrapragada S."/>
            <person name="Fox G.E."/>
            <person name="Kinder Haake S."/>
            <person name="Weinstock G.M."/>
            <person name="Highlander S.K."/>
        </authorList>
    </citation>
    <scope>NUCLEOTIDE SEQUENCE [LARGE SCALE GENOMIC DNA]</scope>
    <source>
        <strain evidence="4">ATCC 10953</strain>
    </source>
</reference>
<dbReference type="CDD" id="cd02891">
    <property type="entry name" value="A2M_like"/>
    <property type="match status" value="1"/>
</dbReference>
<dbReference type="Pfam" id="PF17973">
    <property type="entry name" value="bMG10"/>
    <property type="match status" value="1"/>
</dbReference>
<dbReference type="Gene3D" id="2.60.40.1930">
    <property type="match status" value="1"/>
</dbReference>
<dbReference type="Gene3D" id="1.50.10.20">
    <property type="match status" value="1"/>
</dbReference>
<dbReference type="EMBL" id="CM000440">
    <property type="protein sequence ID" value="EDK89662.1"/>
    <property type="molecule type" value="Genomic_DNA"/>
</dbReference>
<dbReference type="InterPro" id="IPR011625">
    <property type="entry name" value="A2M_N_BRD"/>
</dbReference>
<dbReference type="InterPro" id="IPR001599">
    <property type="entry name" value="Macroglobln_a2"/>
</dbReference>
<dbReference type="GO" id="GO:0004866">
    <property type="term" value="F:endopeptidase inhibitor activity"/>
    <property type="evidence" value="ECO:0007669"/>
    <property type="project" value="InterPro"/>
</dbReference>
<dbReference type="SMART" id="SM01359">
    <property type="entry name" value="A2M_N_2"/>
    <property type="match status" value="1"/>
</dbReference>